<accession>A0ABD6S7X6</accession>
<dbReference type="Proteomes" id="UP000219897">
    <property type="component" value="Unassembled WGS sequence"/>
</dbReference>
<evidence type="ECO:0000313" key="2">
    <source>
        <dbReference type="EMBL" id="PER55596.1"/>
    </source>
</evidence>
<reference evidence="2 3" key="1">
    <citation type="submission" date="2017-09" db="EMBL/GenBank/DDBJ databases">
        <title>Large-scale bioinformatics analysis of Bacillus genomes uncovers conserved roles of natural products in bacterial physiology.</title>
        <authorList>
            <consortium name="Agbiome Team Llc"/>
            <person name="Bleich R.M."/>
            <person name="Kirk G.J."/>
            <person name="Santa Maria K.C."/>
            <person name="Allen S.E."/>
            <person name="Farag S."/>
            <person name="Shank E.A."/>
            <person name="Bowers A."/>
        </authorList>
    </citation>
    <scope>NUCLEOTIDE SEQUENCE [LARGE SCALE GENOMIC DNA]</scope>
    <source>
        <strain evidence="2 3">AFS005140</strain>
    </source>
</reference>
<keyword evidence="1" id="KW-0812">Transmembrane</keyword>
<sequence>MEDTVITVPLFSNVPFYILGALLFVLFLLGVFSLYALYLIFKERRKTGVEVQDVISAVDKQSSQDFYRKVSEEMDTLIPALQYAKTEYWRVDKYDIRMRISGEFSAFLHPTAEFTWIGTEEWKTPLVGDFYTADLDIVQNGKFLRTEKQVVRVLGVKGLEHARLVVQDLQDVQLPSYIRKKVNPVLELPAD</sequence>
<protein>
    <submittedName>
        <fullName evidence="2">Uncharacterized protein</fullName>
    </submittedName>
</protein>
<dbReference type="RefSeq" id="WP_098316945.1">
    <property type="nucleotide sequence ID" value="NZ_NTYF01000023.1"/>
</dbReference>
<evidence type="ECO:0000313" key="3">
    <source>
        <dbReference type="Proteomes" id="UP000219897"/>
    </source>
</evidence>
<dbReference type="AlphaFoldDB" id="A0ABD6S7X6"/>
<organism evidence="2 3">
    <name type="scientific">Bacillus thuringiensis</name>
    <dbReference type="NCBI Taxonomy" id="1428"/>
    <lineage>
        <taxon>Bacteria</taxon>
        <taxon>Bacillati</taxon>
        <taxon>Bacillota</taxon>
        <taxon>Bacilli</taxon>
        <taxon>Bacillales</taxon>
        <taxon>Bacillaceae</taxon>
        <taxon>Bacillus</taxon>
        <taxon>Bacillus cereus group</taxon>
    </lineage>
</organism>
<gene>
    <name evidence="2" type="ORF">CN495_07530</name>
</gene>
<comment type="caution">
    <text evidence="2">The sequence shown here is derived from an EMBL/GenBank/DDBJ whole genome shotgun (WGS) entry which is preliminary data.</text>
</comment>
<proteinExistence type="predicted"/>
<dbReference type="EMBL" id="NTYF01000023">
    <property type="protein sequence ID" value="PER55596.1"/>
    <property type="molecule type" value="Genomic_DNA"/>
</dbReference>
<keyword evidence="1" id="KW-0472">Membrane</keyword>
<evidence type="ECO:0000256" key="1">
    <source>
        <dbReference type="SAM" id="Phobius"/>
    </source>
</evidence>
<feature type="transmembrane region" description="Helical" evidence="1">
    <location>
        <begin position="16"/>
        <end position="41"/>
    </location>
</feature>
<name>A0ABD6S7X6_BACTU</name>
<keyword evidence="1" id="KW-1133">Transmembrane helix</keyword>